<evidence type="ECO:0000313" key="1">
    <source>
        <dbReference type="EMBL" id="GAH72556.1"/>
    </source>
</evidence>
<proteinExistence type="predicted"/>
<dbReference type="EMBL" id="BARU01035220">
    <property type="protein sequence ID" value="GAH72556.1"/>
    <property type="molecule type" value="Genomic_DNA"/>
</dbReference>
<feature type="non-terminal residue" evidence="1">
    <location>
        <position position="255"/>
    </location>
</feature>
<feature type="non-terminal residue" evidence="1">
    <location>
        <position position="1"/>
    </location>
</feature>
<gene>
    <name evidence="1" type="ORF">S03H2_55163</name>
</gene>
<organism evidence="1">
    <name type="scientific">marine sediment metagenome</name>
    <dbReference type="NCBI Taxonomy" id="412755"/>
    <lineage>
        <taxon>unclassified sequences</taxon>
        <taxon>metagenomes</taxon>
        <taxon>ecological metagenomes</taxon>
    </lineage>
</organism>
<sequence length="255" mass="27618">QRLANDRDLADIEALAELLPELTPGDRQEAIGKLRKRIDPRSRPLLDYYVREAGQAPPAGIETWRIGGKPAPAAARTRLEQLRLGRQPGFEPELGLAQLPEEARLGEWARRAKRAEPIFPGISEVGRGMIPTGAEGVLAPPEATRQRAREAGAWPGVTAITGEWGPQMLAEEKEETIAVAEAKGLLDKYGVAAAKTFIDKTEVPAWLGTIPTSLHPRLGVKTEAGVIRSDLSENPVEAAGQLNLRSVFSQPKPTL</sequence>
<comment type="caution">
    <text evidence="1">The sequence shown here is derived from an EMBL/GenBank/DDBJ whole genome shotgun (WGS) entry which is preliminary data.</text>
</comment>
<name>X1HQY3_9ZZZZ</name>
<protein>
    <submittedName>
        <fullName evidence="1">Uncharacterized protein</fullName>
    </submittedName>
</protein>
<reference evidence="1" key="1">
    <citation type="journal article" date="2014" name="Front. Microbiol.">
        <title>High frequency of phylogenetically diverse reductive dehalogenase-homologous genes in deep subseafloor sedimentary metagenomes.</title>
        <authorList>
            <person name="Kawai M."/>
            <person name="Futagami T."/>
            <person name="Toyoda A."/>
            <person name="Takaki Y."/>
            <person name="Nishi S."/>
            <person name="Hori S."/>
            <person name="Arai W."/>
            <person name="Tsubouchi T."/>
            <person name="Morono Y."/>
            <person name="Uchiyama I."/>
            <person name="Ito T."/>
            <person name="Fujiyama A."/>
            <person name="Inagaki F."/>
            <person name="Takami H."/>
        </authorList>
    </citation>
    <scope>NUCLEOTIDE SEQUENCE</scope>
    <source>
        <strain evidence="1">Expedition CK06-06</strain>
    </source>
</reference>
<accession>X1HQY3</accession>
<dbReference type="AlphaFoldDB" id="X1HQY3"/>